<feature type="domain" description="WxL" evidence="1">
    <location>
        <begin position="201"/>
        <end position="306"/>
    </location>
</feature>
<keyword evidence="3" id="KW-1185">Reference proteome</keyword>
<accession>A0A0R2LGL7</accession>
<dbReference type="OrthoDB" id="2306834at2"/>
<proteinExistence type="predicted"/>
<reference evidence="2 3" key="1">
    <citation type="journal article" date="2015" name="Genome Announc.">
        <title>Expanding the biotechnology potential of lactobacilli through comparative genomics of 213 strains and associated genera.</title>
        <authorList>
            <person name="Sun Z."/>
            <person name="Harris H.M."/>
            <person name="McCann A."/>
            <person name="Guo C."/>
            <person name="Argimon S."/>
            <person name="Zhang W."/>
            <person name="Yang X."/>
            <person name="Jeffery I.B."/>
            <person name="Cooney J.C."/>
            <person name="Kagawa T.F."/>
            <person name="Liu W."/>
            <person name="Song Y."/>
            <person name="Salvetti E."/>
            <person name="Wrobel A."/>
            <person name="Rasinkangas P."/>
            <person name="Parkhill J."/>
            <person name="Rea M.C."/>
            <person name="O'Sullivan O."/>
            <person name="Ritari J."/>
            <person name="Douillard F.P."/>
            <person name="Paul Ross R."/>
            <person name="Yang R."/>
            <person name="Briner A.E."/>
            <person name="Felis G.E."/>
            <person name="de Vos W.M."/>
            <person name="Barrangou R."/>
            <person name="Klaenhammer T.R."/>
            <person name="Caufield P.W."/>
            <person name="Cui Y."/>
            <person name="Zhang H."/>
            <person name="O'Toole P.W."/>
        </authorList>
    </citation>
    <scope>NUCLEOTIDE SEQUENCE [LARGE SCALE GENOMIC DNA]</scope>
    <source>
        <strain evidence="2 3">DSM 22467</strain>
    </source>
</reference>
<name>A0A0R2LGL7_9LACO</name>
<dbReference type="InterPro" id="IPR027994">
    <property type="entry name" value="WxL_dom"/>
</dbReference>
<comment type="caution">
    <text evidence="2">The sequence shown here is derived from an EMBL/GenBank/DDBJ whole genome shotgun (WGS) entry which is preliminary data.</text>
</comment>
<protein>
    <recommendedName>
        <fullName evidence="1">WxL domain-containing protein</fullName>
    </recommendedName>
</protein>
<dbReference type="PATRIC" id="fig|616990.3.peg.1152"/>
<sequence length="307" mass="33421">MIDATAIKNGQLKAIFDWEMDENTPAATVQLRGKVAAVNRTTRVASRTSMVTSNAFVGSAQTPEFSINPNVDLDLDVTSSHDVTIEPHTDTAISGKVAVSTSATTQPIVKVRAMLNRQLLTTLTPDKDGGFNFAIAADQLRAGDNVLKVTATTAKGESSNTVVVKIKVQGVLKFDFISPREQFQASRLTGRDQVVQRSGDWQVVVQDTRGNDSQWTLMVHADRFRSRTGMPLMGGPIYVHDDGRTTDIHERPTPVVRHTTSEADKEGKYAVHKDWTKKTGVLLQVEAESAIGSYGGRITWTLADTPG</sequence>
<dbReference type="Proteomes" id="UP000051906">
    <property type="component" value="Unassembled WGS sequence"/>
</dbReference>
<dbReference type="STRING" id="616990.IV54_GL001067"/>
<evidence type="ECO:0000313" key="2">
    <source>
        <dbReference type="EMBL" id="KRN97911.1"/>
    </source>
</evidence>
<gene>
    <name evidence="2" type="ORF">IV54_GL001067</name>
</gene>
<evidence type="ECO:0000259" key="1">
    <source>
        <dbReference type="Pfam" id="PF13731"/>
    </source>
</evidence>
<dbReference type="EMBL" id="JQCA01000162">
    <property type="protein sequence ID" value="KRN97911.1"/>
    <property type="molecule type" value="Genomic_DNA"/>
</dbReference>
<dbReference type="AlphaFoldDB" id="A0A0R2LGL7"/>
<evidence type="ECO:0000313" key="3">
    <source>
        <dbReference type="Proteomes" id="UP000051906"/>
    </source>
</evidence>
<organism evidence="2 3">
    <name type="scientific">Levilactobacillus paucivorans</name>
    <dbReference type="NCBI Taxonomy" id="616990"/>
    <lineage>
        <taxon>Bacteria</taxon>
        <taxon>Bacillati</taxon>
        <taxon>Bacillota</taxon>
        <taxon>Bacilli</taxon>
        <taxon>Lactobacillales</taxon>
        <taxon>Lactobacillaceae</taxon>
        <taxon>Levilactobacillus</taxon>
    </lineage>
</organism>
<dbReference type="Pfam" id="PF13731">
    <property type="entry name" value="WxL"/>
    <property type="match status" value="1"/>
</dbReference>